<dbReference type="SUPFAM" id="SSF53474">
    <property type="entry name" value="alpha/beta-Hydrolases"/>
    <property type="match status" value="1"/>
</dbReference>
<evidence type="ECO:0000313" key="3">
    <source>
        <dbReference type="EMBL" id="RPE80911.1"/>
    </source>
</evidence>
<dbReference type="Proteomes" id="UP000269708">
    <property type="component" value="Unassembled WGS sequence"/>
</dbReference>
<reference evidence="3 4" key="1">
    <citation type="submission" date="2018-11" db="EMBL/GenBank/DDBJ databases">
        <title>Genomic Encyclopedia of Type Strains, Phase IV (KMG-IV): sequencing the most valuable type-strain genomes for metagenomic binning, comparative biology and taxonomic classification.</title>
        <authorList>
            <person name="Goeker M."/>
        </authorList>
    </citation>
    <scope>NUCLEOTIDE SEQUENCE [LARGE SCALE GENOMIC DNA]</scope>
    <source>
        <strain evidence="3 4">DSM 25623</strain>
    </source>
</reference>
<gene>
    <name evidence="3" type="ORF">EDC50_0078</name>
</gene>
<keyword evidence="4" id="KW-1185">Reference proteome</keyword>
<dbReference type="RefSeq" id="WP_242003089.1">
    <property type="nucleotide sequence ID" value="NZ_RKQN01000001.1"/>
</dbReference>
<dbReference type="InterPro" id="IPR029058">
    <property type="entry name" value="AB_hydrolase_fold"/>
</dbReference>
<dbReference type="Gene3D" id="3.40.50.1820">
    <property type="entry name" value="alpha/beta hydrolase"/>
    <property type="match status" value="1"/>
</dbReference>
<feature type="domain" description="AB hydrolase-1" evidence="2">
    <location>
        <begin position="46"/>
        <end position="286"/>
    </location>
</feature>
<feature type="signal peptide" evidence="1">
    <location>
        <begin position="1"/>
        <end position="27"/>
    </location>
</feature>
<feature type="chain" id="PRO_5018096207" evidence="1">
    <location>
        <begin position="28"/>
        <end position="309"/>
    </location>
</feature>
<name>A0A3N4VNV8_9GAMM</name>
<comment type="caution">
    <text evidence="3">The sequence shown here is derived from an EMBL/GenBank/DDBJ whole genome shotgun (WGS) entry which is preliminary data.</text>
</comment>
<accession>A0A3N4VNV8</accession>
<dbReference type="AlphaFoldDB" id="A0A3N4VNV8"/>
<evidence type="ECO:0000259" key="2">
    <source>
        <dbReference type="Pfam" id="PF12697"/>
    </source>
</evidence>
<dbReference type="InterPro" id="IPR050266">
    <property type="entry name" value="AB_hydrolase_sf"/>
</dbReference>
<dbReference type="PANTHER" id="PTHR43798">
    <property type="entry name" value="MONOACYLGLYCEROL LIPASE"/>
    <property type="match status" value="1"/>
</dbReference>
<protein>
    <submittedName>
        <fullName evidence="3">Pimeloyl-ACP methyl ester carboxylesterase</fullName>
    </submittedName>
</protein>
<sequence length="309" mass="34088">MRMRVRSLRFGLALAAASLFAAAAAEAAPERFRDLQVEVIGEGRPVVMIPGLNSAAGVWDETCAALQASRVQCHIVQLPGFAGLEPVATDAFLPAMRDRLLAYLRERRLQRPVVVGHSLGGFLALQMAIASPQAIERLVIVDSLPFMPAGINPQATVENSRPVAEQLRQTLLHGDRDSAQYRQMMSVFSRSPERVDTIVAWGRASDRETGAKAMYELMTTDLRAQLGAIRTPTLVLASWAGYAHYGVTEEMSRAMLRRQYAGLDGVRIELSRDGFHFLMWDDPQWLQAQVREFIAAADERDGGARAEGR</sequence>
<evidence type="ECO:0000256" key="1">
    <source>
        <dbReference type="SAM" id="SignalP"/>
    </source>
</evidence>
<keyword evidence="1" id="KW-0732">Signal</keyword>
<organism evidence="3 4">
    <name type="scientific">Vulcaniibacterium tengchongense</name>
    <dbReference type="NCBI Taxonomy" id="1273429"/>
    <lineage>
        <taxon>Bacteria</taxon>
        <taxon>Pseudomonadati</taxon>
        <taxon>Pseudomonadota</taxon>
        <taxon>Gammaproteobacteria</taxon>
        <taxon>Lysobacterales</taxon>
        <taxon>Lysobacteraceae</taxon>
        <taxon>Vulcaniibacterium</taxon>
    </lineage>
</organism>
<proteinExistence type="predicted"/>
<dbReference type="InterPro" id="IPR000073">
    <property type="entry name" value="AB_hydrolase_1"/>
</dbReference>
<evidence type="ECO:0000313" key="4">
    <source>
        <dbReference type="Proteomes" id="UP000269708"/>
    </source>
</evidence>
<dbReference type="Pfam" id="PF12697">
    <property type="entry name" value="Abhydrolase_6"/>
    <property type="match status" value="1"/>
</dbReference>
<dbReference type="EMBL" id="RKQN01000001">
    <property type="protein sequence ID" value="RPE80911.1"/>
    <property type="molecule type" value="Genomic_DNA"/>
</dbReference>